<evidence type="ECO:0000313" key="3">
    <source>
        <dbReference type="Proteomes" id="UP001303046"/>
    </source>
</evidence>
<dbReference type="Proteomes" id="UP001303046">
    <property type="component" value="Unassembled WGS sequence"/>
</dbReference>
<proteinExistence type="predicted"/>
<evidence type="ECO:0000256" key="1">
    <source>
        <dbReference type="SAM" id="MobiDB-lite"/>
    </source>
</evidence>
<reference evidence="2 3" key="1">
    <citation type="submission" date="2023-08" db="EMBL/GenBank/DDBJ databases">
        <title>A Necator americanus chromosomal reference genome.</title>
        <authorList>
            <person name="Ilik V."/>
            <person name="Petrzelkova K.J."/>
            <person name="Pardy F."/>
            <person name="Fuh T."/>
            <person name="Niatou-Singa F.S."/>
            <person name="Gouil Q."/>
            <person name="Baker L."/>
            <person name="Ritchie M.E."/>
            <person name="Jex A.R."/>
            <person name="Gazzola D."/>
            <person name="Li H."/>
            <person name="Toshio Fujiwara R."/>
            <person name="Zhan B."/>
            <person name="Aroian R.V."/>
            <person name="Pafco B."/>
            <person name="Schwarz E.M."/>
        </authorList>
    </citation>
    <scope>NUCLEOTIDE SEQUENCE [LARGE SCALE GENOMIC DNA]</scope>
    <source>
        <strain evidence="2 3">Aroian</strain>
        <tissue evidence="2">Whole animal</tissue>
    </source>
</reference>
<protein>
    <submittedName>
        <fullName evidence="2">Uncharacterized protein</fullName>
    </submittedName>
</protein>
<sequence length="104" mass="12386">MTTIEKEKEERKENEKKEEKQHTFFPDEYNTTCWMDPAMATDRENEEISNSGQMDTSEDLPEGIHKRKLQRRLLFELTDLQYEATVIWESSSDSMRRLKGPVIE</sequence>
<evidence type="ECO:0000313" key="2">
    <source>
        <dbReference type="EMBL" id="KAK6738345.1"/>
    </source>
</evidence>
<dbReference type="EMBL" id="JAVFWL010000002">
    <property type="protein sequence ID" value="KAK6738345.1"/>
    <property type="molecule type" value="Genomic_DNA"/>
</dbReference>
<organism evidence="2 3">
    <name type="scientific">Necator americanus</name>
    <name type="common">Human hookworm</name>
    <dbReference type="NCBI Taxonomy" id="51031"/>
    <lineage>
        <taxon>Eukaryota</taxon>
        <taxon>Metazoa</taxon>
        <taxon>Ecdysozoa</taxon>
        <taxon>Nematoda</taxon>
        <taxon>Chromadorea</taxon>
        <taxon>Rhabditida</taxon>
        <taxon>Rhabditina</taxon>
        <taxon>Rhabditomorpha</taxon>
        <taxon>Strongyloidea</taxon>
        <taxon>Ancylostomatidae</taxon>
        <taxon>Bunostominae</taxon>
        <taxon>Necator</taxon>
    </lineage>
</organism>
<feature type="compositionally biased region" description="Basic and acidic residues" evidence="1">
    <location>
        <begin position="1"/>
        <end position="22"/>
    </location>
</feature>
<feature type="region of interest" description="Disordered" evidence="1">
    <location>
        <begin position="1"/>
        <end position="32"/>
    </location>
</feature>
<comment type="caution">
    <text evidence="2">The sequence shown here is derived from an EMBL/GenBank/DDBJ whole genome shotgun (WGS) entry which is preliminary data.</text>
</comment>
<name>A0ABR1CLN7_NECAM</name>
<gene>
    <name evidence="2" type="primary">Necator_chrII.g8246</name>
    <name evidence="2" type="ORF">RB195_020452</name>
</gene>
<accession>A0ABR1CLN7</accession>
<keyword evidence="3" id="KW-1185">Reference proteome</keyword>